<dbReference type="OrthoDB" id="10307188at2759"/>
<feature type="compositionally biased region" description="Basic and acidic residues" evidence="1">
    <location>
        <begin position="54"/>
        <end position="76"/>
    </location>
</feature>
<gene>
    <name evidence="2" type="ORF">MEDL_67955</name>
</gene>
<evidence type="ECO:0000313" key="2">
    <source>
        <dbReference type="EMBL" id="CAG2256643.1"/>
    </source>
</evidence>
<dbReference type="Proteomes" id="UP000683360">
    <property type="component" value="Unassembled WGS sequence"/>
</dbReference>
<protein>
    <submittedName>
        <fullName evidence="2">Uncharacterized protein</fullName>
    </submittedName>
</protein>
<feature type="region of interest" description="Disordered" evidence="1">
    <location>
        <begin position="54"/>
        <end position="91"/>
    </location>
</feature>
<reference evidence="2" key="1">
    <citation type="submission" date="2021-03" db="EMBL/GenBank/DDBJ databases">
        <authorList>
            <person name="Bekaert M."/>
        </authorList>
    </citation>
    <scope>NUCLEOTIDE SEQUENCE</scope>
</reference>
<organism evidence="2 3">
    <name type="scientific">Mytilus edulis</name>
    <name type="common">Blue mussel</name>
    <dbReference type="NCBI Taxonomy" id="6550"/>
    <lineage>
        <taxon>Eukaryota</taxon>
        <taxon>Metazoa</taxon>
        <taxon>Spiralia</taxon>
        <taxon>Lophotrochozoa</taxon>
        <taxon>Mollusca</taxon>
        <taxon>Bivalvia</taxon>
        <taxon>Autobranchia</taxon>
        <taxon>Pteriomorphia</taxon>
        <taxon>Mytilida</taxon>
        <taxon>Mytiloidea</taxon>
        <taxon>Mytilidae</taxon>
        <taxon>Mytilinae</taxon>
        <taxon>Mytilus</taxon>
    </lineage>
</organism>
<dbReference type="AlphaFoldDB" id="A0A8S3VHF7"/>
<dbReference type="EMBL" id="CAJPWZ010003308">
    <property type="protein sequence ID" value="CAG2256643.1"/>
    <property type="molecule type" value="Genomic_DNA"/>
</dbReference>
<accession>A0A8S3VHF7</accession>
<comment type="caution">
    <text evidence="2">The sequence shown here is derived from an EMBL/GenBank/DDBJ whole genome shotgun (WGS) entry which is preliminary data.</text>
</comment>
<evidence type="ECO:0000256" key="1">
    <source>
        <dbReference type="SAM" id="MobiDB-lite"/>
    </source>
</evidence>
<proteinExistence type="predicted"/>
<keyword evidence="3" id="KW-1185">Reference proteome</keyword>
<name>A0A8S3VHF7_MYTED</name>
<sequence length="164" mass="18930">MKFNGAKRHELKPVSQDELLDIFGLLEERNFKEDEVNRISKLDNNLEKQLKDITEKSKRPDMREKQRNYKSFDESLRSGNGRESVLDSRVDSSVKNAVGADDNRRNLLDALSRYIDVGGAKVPVVESSKLHEAQNTPENSPSVIMPWDLLHKWSYSFNKRQAQK</sequence>
<evidence type="ECO:0000313" key="3">
    <source>
        <dbReference type="Proteomes" id="UP000683360"/>
    </source>
</evidence>